<dbReference type="SUPFAM" id="SSF53335">
    <property type="entry name" value="S-adenosyl-L-methionine-dependent methyltransferases"/>
    <property type="match status" value="1"/>
</dbReference>
<dbReference type="Gene3D" id="3.40.50.150">
    <property type="entry name" value="Vaccinia Virus protein VP39"/>
    <property type="match status" value="1"/>
</dbReference>
<dbReference type="AlphaFoldDB" id="A0A914M995"/>
<dbReference type="GO" id="GO:0032259">
    <property type="term" value="P:methylation"/>
    <property type="evidence" value="ECO:0007669"/>
    <property type="project" value="UniProtKB-KW"/>
</dbReference>
<feature type="compositionally biased region" description="Polar residues" evidence="3">
    <location>
        <begin position="41"/>
        <end position="50"/>
    </location>
</feature>
<evidence type="ECO:0000256" key="2">
    <source>
        <dbReference type="RuleBase" id="RU367087"/>
    </source>
</evidence>
<dbReference type="Pfam" id="PF13649">
    <property type="entry name" value="Methyltransf_25"/>
    <property type="match status" value="1"/>
</dbReference>
<dbReference type="Proteomes" id="UP000887563">
    <property type="component" value="Unplaced"/>
</dbReference>
<protein>
    <recommendedName>
        <fullName evidence="2">RNA methyltransferase</fullName>
        <ecNumber evidence="2">2.1.1.-</ecNumber>
    </recommendedName>
</protein>
<name>A0A914M995_MELIC</name>
<evidence type="ECO:0000256" key="1">
    <source>
        <dbReference type="PROSITE-ProRule" id="PRU00848"/>
    </source>
</evidence>
<dbReference type="EC" id="2.1.1.-" evidence="2"/>
<proteinExistence type="inferred from homology"/>
<keyword evidence="2" id="KW-0808">Transferase</keyword>
<dbReference type="GO" id="GO:0008171">
    <property type="term" value="F:O-methyltransferase activity"/>
    <property type="evidence" value="ECO:0007669"/>
    <property type="project" value="UniProtKB-UniRule"/>
</dbReference>
<organism evidence="5 6">
    <name type="scientific">Meloidogyne incognita</name>
    <name type="common">Southern root-knot nematode worm</name>
    <name type="synonym">Oxyuris incognita</name>
    <dbReference type="NCBI Taxonomy" id="6306"/>
    <lineage>
        <taxon>Eukaryota</taxon>
        <taxon>Metazoa</taxon>
        <taxon>Ecdysozoa</taxon>
        <taxon>Nematoda</taxon>
        <taxon>Chromadorea</taxon>
        <taxon>Rhabditida</taxon>
        <taxon>Tylenchina</taxon>
        <taxon>Tylenchomorpha</taxon>
        <taxon>Tylenchoidea</taxon>
        <taxon>Meloidogynidae</taxon>
        <taxon>Meloidogyninae</taxon>
        <taxon>Meloidogyne</taxon>
        <taxon>Meloidogyne incognita group</taxon>
    </lineage>
</organism>
<sequence length="332" mass="38166">MFGYMLKNENEDNQPSENASKNHQDHHQQQQQKQQQRKQPKPSNFQPLQNNRRRMSSGAQQRRGGGGINMRDPLGLESVQPEQPENGENKEEAVVSAGVDDQQQKGINIKRKRITKEDLQQQQPPTNQRYTSPVSRKSLGSIKKNLRGETKEIGEEKEKLVDFNDSSNGSSVQLEDEKKKKQQKMAERYRYGNFNNYHVKKEFRIYNQQSISSFDFSDDPRVSFFCPDWFFEKSILDLGCNAGRFAITLARRCQPKKVIGIDLDQHLIGAARKNIRHFADKEAKLTSRFPASFPANFGPISAPSTSSGSKFPDNIWFFCQNYVLNSDDELEK</sequence>
<keyword evidence="5" id="KW-1185">Reference proteome</keyword>
<dbReference type="InterPro" id="IPR024160">
    <property type="entry name" value="BIN3_SAM-bd_dom"/>
</dbReference>
<feature type="domain" description="Bin3-type SAM" evidence="4">
    <location>
        <begin position="219"/>
        <end position="332"/>
    </location>
</feature>
<dbReference type="PANTHER" id="PTHR12315:SF0">
    <property type="entry name" value="7SK SNRNA METHYLPHOSPHATE CAPPING ENZYME"/>
    <property type="match status" value="1"/>
</dbReference>
<accession>A0A914M995</accession>
<dbReference type="PROSITE" id="PS51515">
    <property type="entry name" value="BIN3_SAM"/>
    <property type="match status" value="1"/>
</dbReference>
<keyword evidence="1 2" id="KW-0949">S-adenosyl-L-methionine</keyword>
<dbReference type="InterPro" id="IPR029063">
    <property type="entry name" value="SAM-dependent_MTases_sf"/>
</dbReference>
<evidence type="ECO:0000313" key="6">
    <source>
        <dbReference type="WBParaSite" id="Minc3s01155g21231"/>
    </source>
</evidence>
<dbReference type="GO" id="GO:0017069">
    <property type="term" value="F:snRNA binding"/>
    <property type="evidence" value="ECO:0007669"/>
    <property type="project" value="TreeGrafter"/>
</dbReference>
<feature type="region of interest" description="Disordered" evidence="3">
    <location>
        <begin position="1"/>
        <end position="181"/>
    </location>
</feature>
<dbReference type="WBParaSite" id="Minc3s01155g21231">
    <property type="protein sequence ID" value="Minc3s01155g21231"/>
    <property type="gene ID" value="Minc3s01155g21231"/>
</dbReference>
<dbReference type="GO" id="GO:0008173">
    <property type="term" value="F:RNA methyltransferase activity"/>
    <property type="evidence" value="ECO:0007669"/>
    <property type="project" value="UniProtKB-UniRule"/>
</dbReference>
<evidence type="ECO:0000256" key="3">
    <source>
        <dbReference type="SAM" id="MobiDB-lite"/>
    </source>
</evidence>
<dbReference type="PANTHER" id="PTHR12315">
    <property type="entry name" value="BICOID-INTERACTING PROTEIN RELATED"/>
    <property type="match status" value="1"/>
</dbReference>
<feature type="compositionally biased region" description="Polar residues" evidence="3">
    <location>
        <begin position="164"/>
        <end position="173"/>
    </location>
</feature>
<keyword evidence="2" id="KW-0489">Methyltransferase</keyword>
<dbReference type="CDD" id="cd02440">
    <property type="entry name" value="AdoMet_MTases"/>
    <property type="match status" value="1"/>
</dbReference>
<feature type="compositionally biased region" description="Basic and acidic residues" evidence="3">
    <location>
        <begin position="146"/>
        <end position="162"/>
    </location>
</feature>
<comment type="similarity">
    <text evidence="2">Belongs to the methyltransferase superfamily.</text>
</comment>
<feature type="compositionally biased region" description="Polar residues" evidence="3">
    <location>
        <begin position="120"/>
        <end position="135"/>
    </location>
</feature>
<dbReference type="InterPro" id="IPR041698">
    <property type="entry name" value="Methyltransf_25"/>
</dbReference>
<reference evidence="6" key="1">
    <citation type="submission" date="2022-11" db="UniProtKB">
        <authorList>
            <consortium name="WormBaseParasite"/>
        </authorList>
    </citation>
    <scope>IDENTIFICATION</scope>
</reference>
<evidence type="ECO:0000313" key="5">
    <source>
        <dbReference type="Proteomes" id="UP000887563"/>
    </source>
</evidence>
<evidence type="ECO:0000259" key="4">
    <source>
        <dbReference type="PROSITE" id="PS51515"/>
    </source>
</evidence>
<dbReference type="GO" id="GO:0040031">
    <property type="term" value="P:snRNA modification"/>
    <property type="evidence" value="ECO:0007669"/>
    <property type="project" value="TreeGrafter"/>
</dbReference>
<dbReference type="InterPro" id="IPR039772">
    <property type="entry name" value="Bin3-like"/>
</dbReference>